<sequence>MDVLVLLLLSLVLSAALAWLFRFRRRHGALPSDSAAQLDCPRSITTPVRSGAAFPGLTHPHAGSLCPDKDQVSPEGDSEAQARHGHKGHETTKLISSLGIGKGHEDGHVSNGGALRIQPETTDPVRMHADVSSERAARRPNERNARSAYGGSTPGASTLADPTDADKHSAGLRQKQETAKCGQADTKDSCSCSRESSFSPPASCSPSSPPSILADDDIPDLTKAEQDFLEEQQRRTRGRFKHQGVSSSSPPHVPLSVLAPCSVDSTAVVSPELLADSKASVLSDVLFSRSGENAAETPQHTGQPGESALEENCQVLHEYETGNHTGGKVKELTPDPESSQASVKMTASPAERALLQTDSHSKAGQGECQEASVKTDCTGAPPAPRVSVGDHIKTLSKSCGIASCLAIPPDPDSPGRGQPSIQTNRGGSPVCKRDSELGDTVATELESQEGTRQRAVRVPVHMPEHQVGEWDKHDKAFDADSIQEPDTRTSATGGLLGGVLGKSEGDNRKEERESSTAKGESGNKDICTVGTSAEIDFDESAEDGAGVTSVADADQRQDSVDKEDEGNVNKEEDEGEDSVPRVEDLGEVLPAEMTEHVDRQENVPSDAVRTPGQKKVQDEDAEDEEDLEDKSAAELKERGNKAFREGNYETALDLYTRALDVLDDEEDDWLDEYDAAMQDKEDELENAERIRYERATKADGGKKDRASHLWPIDGDEGAPGEEMRDAVEEREEGRLYRGDKNFDGGKGPKEVKGEGRQQEEVDKLLTEDEFLAFKEAKEKEREEKAKEFNEIRAILLSNRAACHLHTKCWEAVIADCTEAVQCNPNYPKAYLRRFTANEAVAKWHDAAADISKALELDPSLEPRYRAEQQRVKKKSEEQFEKEKEEMMGKLKDFGNFVLGKIGLSLDNFKVEQNPDTGAYNISFQQNAPSASAGAQ</sequence>
<feature type="compositionally biased region" description="Basic and acidic residues" evidence="2">
    <location>
        <begin position="164"/>
        <end position="178"/>
    </location>
</feature>
<dbReference type="SUPFAM" id="SSF48452">
    <property type="entry name" value="TPR-like"/>
    <property type="match status" value="1"/>
</dbReference>
<feature type="repeat" description="TPR" evidence="1">
    <location>
        <begin position="632"/>
        <end position="665"/>
    </location>
</feature>
<evidence type="ECO:0000256" key="2">
    <source>
        <dbReference type="SAM" id="MobiDB-lite"/>
    </source>
</evidence>
<feature type="region of interest" description="Disordered" evidence="2">
    <location>
        <begin position="692"/>
        <end position="759"/>
    </location>
</feature>
<dbReference type="Gene3D" id="1.25.40.10">
    <property type="entry name" value="Tetratricopeptide repeat domain"/>
    <property type="match status" value="2"/>
</dbReference>
<comment type="caution">
    <text evidence="4">The sequence shown here is derived from an EMBL/GenBank/DDBJ whole genome shotgun (WGS) entry which is preliminary data.</text>
</comment>
<dbReference type="InterPro" id="IPR011990">
    <property type="entry name" value="TPR-like_helical_dom_sf"/>
</dbReference>
<feature type="compositionally biased region" description="Basic and acidic residues" evidence="2">
    <location>
        <begin position="721"/>
        <end position="759"/>
    </location>
</feature>
<feature type="compositionally biased region" description="Basic and acidic residues" evidence="2">
    <location>
        <begin position="629"/>
        <end position="638"/>
    </location>
</feature>
<dbReference type="PROSITE" id="PS50005">
    <property type="entry name" value="TPR"/>
    <property type="match status" value="1"/>
</dbReference>
<name>A0A2C6L2X6_9APIC</name>
<dbReference type="RefSeq" id="XP_067923831.1">
    <property type="nucleotide sequence ID" value="XM_068064205.1"/>
</dbReference>
<proteinExistence type="predicted"/>
<keyword evidence="1" id="KW-0802">TPR repeat</keyword>
<dbReference type="AlphaFoldDB" id="A0A2C6L2X6"/>
<dbReference type="InterPro" id="IPR052769">
    <property type="entry name" value="TPR_domain_protein"/>
</dbReference>
<feature type="signal peptide" evidence="3">
    <location>
        <begin position="1"/>
        <end position="18"/>
    </location>
</feature>
<feature type="compositionally biased region" description="Basic and acidic residues" evidence="2">
    <location>
        <begin position="220"/>
        <end position="234"/>
    </location>
</feature>
<accession>A0A2C6L2X6</accession>
<evidence type="ECO:0000256" key="3">
    <source>
        <dbReference type="SAM" id="SignalP"/>
    </source>
</evidence>
<evidence type="ECO:0000256" key="1">
    <source>
        <dbReference type="PROSITE-ProRule" id="PRU00339"/>
    </source>
</evidence>
<organism evidence="4 5">
    <name type="scientific">Cystoisospora suis</name>
    <dbReference type="NCBI Taxonomy" id="483139"/>
    <lineage>
        <taxon>Eukaryota</taxon>
        <taxon>Sar</taxon>
        <taxon>Alveolata</taxon>
        <taxon>Apicomplexa</taxon>
        <taxon>Conoidasida</taxon>
        <taxon>Coccidia</taxon>
        <taxon>Eucoccidiorida</taxon>
        <taxon>Eimeriorina</taxon>
        <taxon>Sarcocystidae</taxon>
        <taxon>Cystoisospora</taxon>
    </lineage>
</organism>
<keyword evidence="3" id="KW-0732">Signal</keyword>
<feature type="compositionally biased region" description="Basic and acidic residues" evidence="2">
    <location>
        <begin position="123"/>
        <end position="145"/>
    </location>
</feature>
<dbReference type="Proteomes" id="UP000221165">
    <property type="component" value="Unassembled WGS sequence"/>
</dbReference>
<feature type="region of interest" description="Disordered" evidence="2">
    <location>
        <begin position="54"/>
        <end position="254"/>
    </location>
</feature>
<dbReference type="VEuPathDB" id="ToxoDB:CSUI_004010"/>
<gene>
    <name evidence="4" type="ORF">CSUI_004010</name>
</gene>
<feature type="region of interest" description="Disordered" evidence="2">
    <location>
        <begin position="321"/>
        <end position="347"/>
    </location>
</feature>
<feature type="compositionally biased region" description="Basic and acidic residues" evidence="2">
    <location>
        <begin position="503"/>
        <end position="515"/>
    </location>
</feature>
<feature type="compositionally biased region" description="Basic and acidic residues" evidence="2">
    <location>
        <begin position="462"/>
        <end position="478"/>
    </location>
</feature>
<evidence type="ECO:0000313" key="5">
    <source>
        <dbReference type="Proteomes" id="UP000221165"/>
    </source>
</evidence>
<reference evidence="4 5" key="1">
    <citation type="journal article" date="2017" name="Int. J. Parasitol.">
        <title>The genome of the protozoan parasite Cystoisospora suis and a reverse vaccinology approach to identify vaccine candidates.</title>
        <authorList>
            <person name="Palmieri N."/>
            <person name="Shrestha A."/>
            <person name="Ruttkowski B."/>
            <person name="Beck T."/>
            <person name="Vogl C."/>
            <person name="Tomley F."/>
            <person name="Blake D.P."/>
            <person name="Joachim A."/>
        </authorList>
    </citation>
    <scope>NUCLEOTIDE SEQUENCE [LARGE SCALE GENOMIC DNA]</scope>
    <source>
        <strain evidence="4 5">Wien I</strain>
    </source>
</reference>
<feature type="compositionally biased region" description="Acidic residues" evidence="2">
    <location>
        <begin position="619"/>
        <end position="628"/>
    </location>
</feature>
<dbReference type="InterPro" id="IPR019734">
    <property type="entry name" value="TPR_rpt"/>
</dbReference>
<feature type="region of interest" description="Disordered" evidence="2">
    <location>
        <begin position="407"/>
        <end position="638"/>
    </location>
</feature>
<keyword evidence="5" id="KW-1185">Reference proteome</keyword>
<dbReference type="SMART" id="SM00028">
    <property type="entry name" value="TPR"/>
    <property type="match status" value="3"/>
</dbReference>
<dbReference type="PANTHER" id="PTHR46014">
    <property type="entry name" value="TETRATRICOPEPTIDE REPEAT PROTEIN 1"/>
    <property type="match status" value="1"/>
</dbReference>
<dbReference type="GeneID" id="94427416"/>
<feature type="compositionally biased region" description="Polar residues" evidence="2">
    <location>
        <begin position="336"/>
        <end position="345"/>
    </location>
</feature>
<feature type="compositionally biased region" description="Low complexity" evidence="2">
    <location>
        <begin position="245"/>
        <end position="254"/>
    </location>
</feature>
<dbReference type="OrthoDB" id="332465at2759"/>
<protein>
    <submittedName>
        <fullName evidence="4">Tetratricopeptide repeat-containing protein</fullName>
    </submittedName>
</protein>
<dbReference type="PANTHER" id="PTHR46014:SF1">
    <property type="entry name" value="TETRATRICOPEPTIDE REPEAT PROTEIN 1"/>
    <property type="match status" value="1"/>
</dbReference>
<feature type="compositionally biased region" description="Basic and acidic residues" evidence="2">
    <location>
        <begin position="692"/>
        <end position="707"/>
    </location>
</feature>
<feature type="compositionally biased region" description="Basic and acidic residues" evidence="2">
    <location>
        <begin position="553"/>
        <end position="570"/>
    </location>
</feature>
<feature type="region of interest" description="Disordered" evidence="2">
    <location>
        <begin position="291"/>
        <end position="310"/>
    </location>
</feature>
<feature type="compositionally biased region" description="Low complexity" evidence="2">
    <location>
        <begin position="189"/>
        <end position="206"/>
    </location>
</feature>
<dbReference type="EMBL" id="MIGC01001798">
    <property type="protein sequence ID" value="PHJ22154.1"/>
    <property type="molecule type" value="Genomic_DNA"/>
</dbReference>
<feature type="chain" id="PRO_5013129870" evidence="3">
    <location>
        <begin position="19"/>
        <end position="935"/>
    </location>
</feature>
<evidence type="ECO:0000313" key="4">
    <source>
        <dbReference type="EMBL" id="PHJ22154.1"/>
    </source>
</evidence>